<dbReference type="InterPro" id="IPR027417">
    <property type="entry name" value="P-loop_NTPase"/>
</dbReference>
<dbReference type="EC" id="2.7.1.31" evidence="1"/>
<organism evidence="1 2">
    <name type="scientific">Pseudoxanthomonas sacheonensis</name>
    <dbReference type="NCBI Taxonomy" id="443615"/>
    <lineage>
        <taxon>Bacteria</taxon>
        <taxon>Pseudomonadati</taxon>
        <taxon>Pseudomonadota</taxon>
        <taxon>Gammaproteobacteria</taxon>
        <taxon>Lysobacterales</taxon>
        <taxon>Lysobacteraceae</taxon>
        <taxon>Pseudoxanthomonas</taxon>
    </lineage>
</organism>
<dbReference type="Proteomes" id="UP001254759">
    <property type="component" value="Unassembled WGS sequence"/>
</dbReference>
<protein>
    <submittedName>
        <fullName evidence="1">D-glycerate 3-kinase</fullName>
        <ecNumber evidence="1">2.7.1.31</ecNumber>
    </submittedName>
</protein>
<reference evidence="1 2" key="1">
    <citation type="submission" date="2023-07" db="EMBL/GenBank/DDBJ databases">
        <title>Sorghum-associated microbial communities from plants grown in Nebraska, USA.</title>
        <authorList>
            <person name="Schachtman D."/>
        </authorList>
    </citation>
    <scope>NUCLEOTIDE SEQUENCE [LARGE SCALE GENOMIC DNA]</scope>
    <source>
        <strain evidence="1 2">BE107</strain>
    </source>
</reference>
<name>A0ABU1RNM7_9GAMM</name>
<dbReference type="SUPFAM" id="SSF52540">
    <property type="entry name" value="P-loop containing nucleoside triphosphate hydrolases"/>
    <property type="match status" value="1"/>
</dbReference>
<accession>A0ABU1RNM7</accession>
<comment type="caution">
    <text evidence="1">The sequence shown here is derived from an EMBL/GenBank/DDBJ whole genome shotgun (WGS) entry which is preliminary data.</text>
</comment>
<sequence>MIAGTHASNAGFEESLVVSALEAALSLPQPMPVFAISGLQGSGKSTLAAQIAALADTRGHRVAVLSIDDFYLRKDQRLQLAREVHPLLATRGPPGTHDLGLALETIGSLRDGRPTRLPRFDKLADEREPAARWLSMERRCDFVLLEGWFLKTPPQSPDDLLQPINALERDEDPDGSWRRWCNKALADDYPRLWQTIDALWFLQGPDFDVVPEWRWQQEQSLQASDPERVAMSRLQVERFVQLFERVSRQALCTLPTIADKTVALDEQRRPL</sequence>
<proteinExistence type="predicted"/>
<dbReference type="PANTHER" id="PTHR10285">
    <property type="entry name" value="URIDINE KINASE"/>
    <property type="match status" value="1"/>
</dbReference>
<dbReference type="RefSeq" id="WP_430540530.1">
    <property type="nucleotide sequence ID" value="NZ_JAVDTT010000001.1"/>
</dbReference>
<keyword evidence="1" id="KW-0808">Transferase</keyword>
<evidence type="ECO:0000313" key="1">
    <source>
        <dbReference type="EMBL" id="MDR6839925.1"/>
    </source>
</evidence>
<dbReference type="Gene3D" id="3.40.50.300">
    <property type="entry name" value="P-loop containing nucleotide triphosphate hydrolases"/>
    <property type="match status" value="1"/>
</dbReference>
<evidence type="ECO:0000313" key="2">
    <source>
        <dbReference type="Proteomes" id="UP001254759"/>
    </source>
</evidence>
<dbReference type="EMBL" id="JAVDTT010000001">
    <property type="protein sequence ID" value="MDR6839925.1"/>
    <property type="molecule type" value="Genomic_DNA"/>
</dbReference>
<gene>
    <name evidence="1" type="ORF">J2W94_000189</name>
</gene>
<dbReference type="GO" id="GO:0008887">
    <property type="term" value="F:glycerate kinase activity"/>
    <property type="evidence" value="ECO:0007669"/>
    <property type="project" value="UniProtKB-EC"/>
</dbReference>
<keyword evidence="2" id="KW-1185">Reference proteome</keyword>